<dbReference type="Proteomes" id="UP001597213">
    <property type="component" value="Unassembled WGS sequence"/>
</dbReference>
<keyword evidence="3" id="KW-1185">Reference proteome</keyword>
<dbReference type="EMBL" id="JBHUEN010000053">
    <property type="protein sequence ID" value="MFD1883792.1"/>
    <property type="molecule type" value="Genomic_DNA"/>
</dbReference>
<evidence type="ECO:0000313" key="2">
    <source>
        <dbReference type="EMBL" id="MFD1883792.1"/>
    </source>
</evidence>
<comment type="caution">
    <text evidence="2">The sequence shown here is derived from an EMBL/GenBank/DDBJ whole genome shotgun (WGS) entry which is preliminary data.</text>
</comment>
<feature type="compositionally biased region" description="Acidic residues" evidence="1">
    <location>
        <begin position="264"/>
        <end position="276"/>
    </location>
</feature>
<protein>
    <submittedName>
        <fullName evidence="2">Lipo-like protein</fullName>
    </submittedName>
</protein>
<proteinExistence type="predicted"/>
<evidence type="ECO:0000313" key="3">
    <source>
        <dbReference type="Proteomes" id="UP001597213"/>
    </source>
</evidence>
<evidence type="ECO:0000256" key="1">
    <source>
        <dbReference type="SAM" id="MobiDB-lite"/>
    </source>
</evidence>
<dbReference type="RefSeq" id="WP_379145400.1">
    <property type="nucleotide sequence ID" value="NZ_JBHUEN010000053.1"/>
</dbReference>
<dbReference type="SUPFAM" id="SSF54001">
    <property type="entry name" value="Cysteine proteinases"/>
    <property type="match status" value="1"/>
</dbReference>
<name>A0ABW4RC17_9RHOB</name>
<gene>
    <name evidence="2" type="ORF">ACFSCT_18940</name>
</gene>
<accession>A0ABW4RC17</accession>
<reference evidence="3" key="1">
    <citation type="journal article" date="2019" name="Int. J. Syst. Evol. Microbiol.">
        <title>The Global Catalogue of Microorganisms (GCM) 10K type strain sequencing project: providing services to taxonomists for standard genome sequencing and annotation.</title>
        <authorList>
            <consortium name="The Broad Institute Genomics Platform"/>
            <consortium name="The Broad Institute Genome Sequencing Center for Infectious Disease"/>
            <person name="Wu L."/>
            <person name="Ma J."/>
        </authorList>
    </citation>
    <scope>NUCLEOTIDE SEQUENCE [LARGE SCALE GENOMIC DNA]</scope>
    <source>
        <strain evidence="3">CCUG 56029</strain>
    </source>
</reference>
<sequence length="276" mass="30460">MPSIREAIGKRFAKYLNGEVGEYLIWCAASPEALRRTLRPGDVLLVDGNRRMSRAIRFATQSIWTHAAYFVGDGDGADLIEAEVEKGVIAVGLERFLGLNTRICRPVGLDDEGIAAVSRRMRSAIGKSYDLKNVFDLARYLVPVVPVPARFRRQLLALGSGDPTRAICSSLIAEAFQNVGYPVLPHISFDPVRGADAEVLYIRHKSLYVPRDFDLSPYFAIVKPTLEQGFDYHSIRMDTSTWPEDEPLPRAWTGREKDGPGGPDDPEDPDDAGAAG</sequence>
<dbReference type="InterPro" id="IPR038765">
    <property type="entry name" value="Papain-like_cys_pep_sf"/>
</dbReference>
<dbReference type="Gene3D" id="3.90.1720.10">
    <property type="entry name" value="endopeptidase domain like (from Nostoc punctiforme)"/>
    <property type="match status" value="1"/>
</dbReference>
<organism evidence="2 3">
    <name type="scientific">Paracoccus pacificus</name>
    <dbReference type="NCBI Taxonomy" id="1463598"/>
    <lineage>
        <taxon>Bacteria</taxon>
        <taxon>Pseudomonadati</taxon>
        <taxon>Pseudomonadota</taxon>
        <taxon>Alphaproteobacteria</taxon>
        <taxon>Rhodobacterales</taxon>
        <taxon>Paracoccaceae</taxon>
        <taxon>Paracoccus</taxon>
    </lineage>
</organism>
<feature type="region of interest" description="Disordered" evidence="1">
    <location>
        <begin position="241"/>
        <end position="276"/>
    </location>
</feature>